<feature type="chain" id="PRO_5044011194" evidence="1">
    <location>
        <begin position="32"/>
        <end position="1095"/>
    </location>
</feature>
<keyword evidence="1" id="KW-0732">Signal</keyword>
<keyword evidence="3" id="KW-1185">Reference proteome</keyword>
<sequence>MVAPAARRPRSNLSTLTWLLLTALVWNCIPAQHGLLFATAISLSKACDTALGNRYQSKACNERTGGSRCGHGNRASAVRTRYAPAYATPAVPVSVSKFKCGEVVIGTPERRNEDGTVHVDIGAEAPLVVAGESLAFLSGDERRRFDDILNSFGQPKLEPEKSVDELISDTLIRARETPKRKRMTLMRPKLIYADDCKKERPGSQILSYDIGVGGEIKPRQLETPRVAGRKQPHCWFRDDQMEFIVTSVDPYENALTGEVWSPSVVETKRQAYMAMAIESVKPTASITQYTAVIKERHGDLLLLQLVDARLEGLNAYAYALPRDAVGDRVMVYLAAADPELQHVYFTRTSVSHEGLREETLKVLYDEMMYYYVKTGRWFRAHFEEDFGDSIQVRLAGKSDPESKYSAQVFLSQTPYFSPEGLLNDTFKRLNLPNDNFYYHDIMINVGKLNYGFNYDGCLFVRVHEYKMPAGTRSDRSGKTRKDVDCLELTTLNVCKPRGQLENAFKRLSEQSVEEMKDLKIYSSYPSLVLGQDDGYLYLAINYRRKAGFTLADDYFVGIMKIVPKSKTVPVGSFVNARVADISQNQVNMHYMETQSEIGGYDSFKYTAFTYWLGRVDGGKHVFGLSRFEEQKNLNLIWMDALCVPPPGSPQYNKFFAVQPLVTDSCLVHAVDDSLTPLNTEEAGDHFDAGQEPLAPASVTASFLRAARQRHEDHEQPHVPIDMKNFGRYTIEFDDDPDNAIAPPCYYIYNREIRLALIEEQLNGRALWKFKRTIELAKLRTEGEVKAFFYDARGRSFYQLLERLRDPVERRRVKPKEAFYFERSVKVLLSGIQDFYLEAIYDATDREELMFASLVPRSAKTGDFLQMEELAQYQTYLMGDCLMDREVCDALLRVLRILAHPNNSLMAHMRHRHRTIPDDVFYAYRKTLNYDSWVDYKMPEAELNAPDPAAGGRAPMPPVSELVREPEAVADHLLSQGLSQVKGLYSELLKMARTPVAEQMEKSLVHMNYTEEERADDYVEPEDVDTEVTEAFMDRRRRRRLEEGAPAAPRQNLRITSKEWRELNAVPRGFNREELKQYLRDIKAYRPVHGLRLPML</sequence>
<evidence type="ECO:0000256" key="1">
    <source>
        <dbReference type="SAM" id="SignalP"/>
    </source>
</evidence>
<evidence type="ECO:0000313" key="3">
    <source>
        <dbReference type="Proteomes" id="UP001497744"/>
    </source>
</evidence>
<dbReference type="EMBL" id="BPLF01000001">
    <property type="protein sequence ID" value="GIX61441.1"/>
    <property type="molecule type" value="Genomic_DNA"/>
</dbReference>
<organism evidence="2 3">
    <name type="scientific">Babesia caballi</name>
    <dbReference type="NCBI Taxonomy" id="5871"/>
    <lineage>
        <taxon>Eukaryota</taxon>
        <taxon>Sar</taxon>
        <taxon>Alveolata</taxon>
        <taxon>Apicomplexa</taxon>
        <taxon>Aconoidasida</taxon>
        <taxon>Piroplasmida</taxon>
        <taxon>Babesiidae</taxon>
        <taxon>Babesia</taxon>
    </lineage>
</organism>
<gene>
    <name evidence="2" type="ORF">BcabD6B2_08760</name>
</gene>
<reference evidence="2 3" key="1">
    <citation type="submission" date="2021-06" db="EMBL/GenBank/DDBJ databases">
        <title>Genome sequence of Babesia caballi.</title>
        <authorList>
            <person name="Yamagishi J."/>
            <person name="Kidaka T."/>
            <person name="Ochi A."/>
        </authorList>
    </citation>
    <scope>NUCLEOTIDE SEQUENCE [LARGE SCALE GENOMIC DNA]</scope>
    <source>
        <strain evidence="2">USDA-D6B2</strain>
    </source>
</reference>
<dbReference type="AlphaFoldDB" id="A0AAV4LN25"/>
<accession>A0AAV4LN25</accession>
<name>A0AAV4LN25_BABCB</name>
<comment type="caution">
    <text evidence="2">The sequence shown here is derived from an EMBL/GenBank/DDBJ whole genome shotgun (WGS) entry which is preliminary data.</text>
</comment>
<dbReference type="GeneID" id="94192924"/>
<dbReference type="Proteomes" id="UP001497744">
    <property type="component" value="Unassembled WGS sequence"/>
</dbReference>
<evidence type="ECO:0000313" key="2">
    <source>
        <dbReference type="EMBL" id="GIX61441.1"/>
    </source>
</evidence>
<dbReference type="RefSeq" id="XP_067713512.1">
    <property type="nucleotide sequence ID" value="XM_067857411.1"/>
</dbReference>
<feature type="signal peptide" evidence="1">
    <location>
        <begin position="1"/>
        <end position="31"/>
    </location>
</feature>
<proteinExistence type="predicted"/>
<protein>
    <submittedName>
        <fullName evidence="2">tRNA 2-thiouridine(34) synthase MnmA</fullName>
    </submittedName>
</protein>